<keyword evidence="10" id="KW-0472">Membrane</keyword>
<dbReference type="InterPro" id="IPR001128">
    <property type="entry name" value="Cyt_P450"/>
</dbReference>
<dbReference type="GO" id="GO:0004497">
    <property type="term" value="F:monooxygenase activity"/>
    <property type="evidence" value="ECO:0007669"/>
    <property type="project" value="UniProtKB-KW"/>
</dbReference>
<keyword evidence="10" id="KW-1133">Transmembrane helix</keyword>
<dbReference type="AlphaFoldDB" id="A0A1B6L6Z5"/>
<dbReference type="InterPro" id="IPR050196">
    <property type="entry name" value="Cytochrome_P450_Monoox"/>
</dbReference>
<evidence type="ECO:0000256" key="1">
    <source>
        <dbReference type="ARBA" id="ARBA00001971"/>
    </source>
</evidence>
<protein>
    <recommendedName>
        <fullName evidence="12">Cytochrome P450</fullName>
    </recommendedName>
</protein>
<name>A0A1B6L6Z5_9HEMI</name>
<keyword evidence="3 8" id="KW-0349">Heme</keyword>
<evidence type="ECO:0000256" key="5">
    <source>
        <dbReference type="ARBA" id="ARBA00023002"/>
    </source>
</evidence>
<gene>
    <name evidence="11" type="ORF">g.25343</name>
</gene>
<dbReference type="PANTHER" id="PTHR24291">
    <property type="entry name" value="CYTOCHROME P450 FAMILY 4"/>
    <property type="match status" value="1"/>
</dbReference>
<keyword evidence="6 8" id="KW-0408">Iron</keyword>
<keyword evidence="10" id="KW-0812">Transmembrane</keyword>
<evidence type="ECO:0008006" key="12">
    <source>
        <dbReference type="Google" id="ProtNLM"/>
    </source>
</evidence>
<dbReference type="InterPro" id="IPR017972">
    <property type="entry name" value="Cyt_P450_CS"/>
</dbReference>
<sequence>WIHFTSGYSRANGRREMAVLNLITLDWLFTALLFVVTVVLMKIHASVRKKKDILGDMPGYPGYLPWLGHAHLATQFTYTGFIEEIKKTRKQNKGTLHIWVGPKLCAYVANPNDVEHVFNRKDAINKGFLFSFFHGHSVGIVTSTTPRWNHMRRLANIPMAHKQMIDSFQDIFQHHSKILLDNLAAVEGGDFLDINNYLSRCCQDITYGAHFGVNLDIQRKDEYNAQDTVTKVLNLVFERMMKVWLYPDFLYSLTQRGKDMKRCVEHHKFVARAILSERRRILKERKENMEENEFENKFPKLMDVYLSEQSGLSDDDIVHNIMDLMLVGFEAMSQTQGWILLLLAMFPQYQDQLQAELDEQLGGVDEDFTLAQLQKCQYLDMVTREALRLFGLPVVIRKLESDVTIEHYTLPAEAEIIIGMCMVHRDVRYWDHPDIFYPDHFLPEKVAARPKNAFVPFGLGPRKCPAYSYGMVTIKYVAATLLRKYRFTTKQDYDNLPLELLFMYKPADGFLVRFEPRHFPA</sequence>
<keyword evidence="7 9" id="KW-0503">Monooxygenase</keyword>
<keyword evidence="5 9" id="KW-0560">Oxidoreductase</keyword>
<reference evidence="11" key="1">
    <citation type="submission" date="2015-11" db="EMBL/GenBank/DDBJ databases">
        <title>De novo transcriptome assembly of four potential Pierce s Disease insect vectors from Arizona vineyards.</title>
        <authorList>
            <person name="Tassone E.E."/>
        </authorList>
    </citation>
    <scope>NUCLEOTIDE SEQUENCE</scope>
</reference>
<evidence type="ECO:0000256" key="4">
    <source>
        <dbReference type="ARBA" id="ARBA00022723"/>
    </source>
</evidence>
<dbReference type="PROSITE" id="PS00086">
    <property type="entry name" value="CYTOCHROME_P450"/>
    <property type="match status" value="1"/>
</dbReference>
<comment type="cofactor">
    <cofactor evidence="1 8">
        <name>heme</name>
        <dbReference type="ChEBI" id="CHEBI:30413"/>
    </cofactor>
</comment>
<accession>A0A1B6L6Z5</accession>
<dbReference type="InterPro" id="IPR036396">
    <property type="entry name" value="Cyt_P450_sf"/>
</dbReference>
<feature type="binding site" description="axial binding residue" evidence="8">
    <location>
        <position position="464"/>
    </location>
    <ligand>
        <name>heme</name>
        <dbReference type="ChEBI" id="CHEBI:30413"/>
    </ligand>
    <ligandPart>
        <name>Fe</name>
        <dbReference type="ChEBI" id="CHEBI:18248"/>
    </ligandPart>
</feature>
<feature type="non-terminal residue" evidence="11">
    <location>
        <position position="1"/>
    </location>
</feature>
<evidence type="ECO:0000256" key="2">
    <source>
        <dbReference type="ARBA" id="ARBA00010617"/>
    </source>
</evidence>
<evidence type="ECO:0000256" key="8">
    <source>
        <dbReference type="PIRSR" id="PIRSR602401-1"/>
    </source>
</evidence>
<dbReference type="EMBL" id="GEBQ01020586">
    <property type="protein sequence ID" value="JAT19391.1"/>
    <property type="molecule type" value="Transcribed_RNA"/>
</dbReference>
<organism evidence="11">
    <name type="scientific">Graphocephala atropunctata</name>
    <dbReference type="NCBI Taxonomy" id="36148"/>
    <lineage>
        <taxon>Eukaryota</taxon>
        <taxon>Metazoa</taxon>
        <taxon>Ecdysozoa</taxon>
        <taxon>Arthropoda</taxon>
        <taxon>Hexapoda</taxon>
        <taxon>Insecta</taxon>
        <taxon>Pterygota</taxon>
        <taxon>Neoptera</taxon>
        <taxon>Paraneoptera</taxon>
        <taxon>Hemiptera</taxon>
        <taxon>Auchenorrhyncha</taxon>
        <taxon>Membracoidea</taxon>
        <taxon>Cicadellidae</taxon>
        <taxon>Cicadellinae</taxon>
        <taxon>Cicadellini</taxon>
        <taxon>Graphocephala</taxon>
    </lineage>
</organism>
<evidence type="ECO:0000256" key="3">
    <source>
        <dbReference type="ARBA" id="ARBA00022617"/>
    </source>
</evidence>
<dbReference type="Gene3D" id="1.10.630.10">
    <property type="entry name" value="Cytochrome P450"/>
    <property type="match status" value="1"/>
</dbReference>
<dbReference type="InterPro" id="IPR002401">
    <property type="entry name" value="Cyt_P450_E_grp-I"/>
</dbReference>
<evidence type="ECO:0000256" key="7">
    <source>
        <dbReference type="ARBA" id="ARBA00023033"/>
    </source>
</evidence>
<dbReference type="PANTHER" id="PTHR24291:SF201">
    <property type="entry name" value="CYTOCHROME P450, FAMILY 4, SUBFAMILY B, POLYPEPTIDE 7"/>
    <property type="match status" value="1"/>
</dbReference>
<dbReference type="PRINTS" id="PR00463">
    <property type="entry name" value="EP450I"/>
</dbReference>
<evidence type="ECO:0000256" key="9">
    <source>
        <dbReference type="RuleBase" id="RU000461"/>
    </source>
</evidence>
<dbReference type="GO" id="GO:0016705">
    <property type="term" value="F:oxidoreductase activity, acting on paired donors, with incorporation or reduction of molecular oxygen"/>
    <property type="evidence" value="ECO:0007669"/>
    <property type="project" value="InterPro"/>
</dbReference>
<dbReference type="GO" id="GO:0020037">
    <property type="term" value="F:heme binding"/>
    <property type="evidence" value="ECO:0007669"/>
    <property type="project" value="InterPro"/>
</dbReference>
<keyword evidence="4 8" id="KW-0479">Metal-binding</keyword>
<proteinExistence type="inferred from homology"/>
<feature type="transmembrane region" description="Helical" evidence="10">
    <location>
        <begin position="20"/>
        <end position="41"/>
    </location>
</feature>
<dbReference type="Pfam" id="PF00067">
    <property type="entry name" value="p450"/>
    <property type="match status" value="1"/>
</dbReference>
<dbReference type="GO" id="GO:0005506">
    <property type="term" value="F:iron ion binding"/>
    <property type="evidence" value="ECO:0007669"/>
    <property type="project" value="InterPro"/>
</dbReference>
<comment type="similarity">
    <text evidence="2 9">Belongs to the cytochrome P450 family.</text>
</comment>
<evidence type="ECO:0000313" key="11">
    <source>
        <dbReference type="EMBL" id="JAT19391.1"/>
    </source>
</evidence>
<evidence type="ECO:0000256" key="10">
    <source>
        <dbReference type="SAM" id="Phobius"/>
    </source>
</evidence>
<dbReference type="SUPFAM" id="SSF48264">
    <property type="entry name" value="Cytochrome P450"/>
    <property type="match status" value="1"/>
</dbReference>
<evidence type="ECO:0000256" key="6">
    <source>
        <dbReference type="ARBA" id="ARBA00023004"/>
    </source>
</evidence>